<dbReference type="STRING" id="1230458.C484_10636"/>
<evidence type="ECO:0000313" key="1">
    <source>
        <dbReference type="EMBL" id="ELY91478.1"/>
    </source>
</evidence>
<keyword evidence="2" id="KW-1185">Reference proteome</keyword>
<dbReference type="RefSeq" id="WP_006825880.1">
    <property type="nucleotide sequence ID" value="NZ_AOIL01000037.1"/>
</dbReference>
<name>M0A2B2_9EURY</name>
<dbReference type="EMBL" id="AOIL01000037">
    <property type="protein sequence ID" value="ELY91478.1"/>
    <property type="molecule type" value="Genomic_DNA"/>
</dbReference>
<dbReference type="OrthoDB" id="386626at2157"/>
<accession>M0A2B2</accession>
<protein>
    <submittedName>
        <fullName evidence="1">Uncharacterized protein</fullName>
    </submittedName>
</protein>
<proteinExistence type="predicted"/>
<sequence length="490" mass="54442">MVTTVNNVELSVWHQNQPGDPDDPPDTVIEGEDLNSVEISGRAEDVLDEASIEAKLPLNEEYDLRVGDRVQFDADILVGVGYGVSYGTNYGGGFTVSWTGRIKPTGRSRSHCGRVDSTLETDATDFVGNILQDRKVTGSWVNDDVGKIIRDIINQNASEVDGSNIPDLGVSTDQFAQQADAWDMIVGLAAKADCLLYQDGRELHVEPIDNLEYAFSLEPQDWLYPWSTDTDDNVKNIIRVDSGVARREEQSQETQDSFDRVTESSRLTYRLRARKSEIHSVDLYVSSVSDESLEVRLQADEGGSPVAIDDTDSDIESTSWDADNLPGEGWQSFFFPNHTLPDRDPWLIIQTDGPNGHDIGVNTDGDPTFRSYYPHPLTYEVSSTESIDEFGARELSIERENLETVTAVQDAAQSELARRAWPSKTIEFAANSIRAHALEPGQIIEVDRPDVDAVGEFIVVEVSHSYNADDIKLETQITAKWRKGVLEPQN</sequence>
<gene>
    <name evidence="1" type="ORF">C484_10636</name>
</gene>
<reference evidence="1 2" key="1">
    <citation type="journal article" date="2014" name="PLoS Genet.">
        <title>Phylogenetically driven sequencing of extremely halophilic archaea reveals strategies for static and dynamic osmo-response.</title>
        <authorList>
            <person name="Becker E.A."/>
            <person name="Seitzer P.M."/>
            <person name="Tritt A."/>
            <person name="Larsen D."/>
            <person name="Krusor M."/>
            <person name="Yao A.I."/>
            <person name="Wu D."/>
            <person name="Madern D."/>
            <person name="Eisen J.A."/>
            <person name="Darling A.E."/>
            <person name="Facciotti M.T."/>
        </authorList>
    </citation>
    <scope>NUCLEOTIDE SEQUENCE [LARGE SCALE GENOMIC DNA]</scope>
    <source>
        <strain evidence="1 2">DSM 12281</strain>
    </source>
</reference>
<comment type="caution">
    <text evidence="1">The sequence shown here is derived from an EMBL/GenBank/DDBJ whole genome shotgun (WGS) entry which is preliminary data.</text>
</comment>
<organism evidence="1 2">
    <name type="scientific">Natrialba taiwanensis DSM 12281</name>
    <dbReference type="NCBI Taxonomy" id="1230458"/>
    <lineage>
        <taxon>Archaea</taxon>
        <taxon>Methanobacteriati</taxon>
        <taxon>Methanobacteriota</taxon>
        <taxon>Stenosarchaea group</taxon>
        <taxon>Halobacteria</taxon>
        <taxon>Halobacteriales</taxon>
        <taxon>Natrialbaceae</taxon>
        <taxon>Natrialba</taxon>
    </lineage>
</organism>
<dbReference type="PATRIC" id="fig|1230458.4.peg.2138"/>
<dbReference type="AlphaFoldDB" id="M0A2B2"/>
<evidence type="ECO:0000313" key="2">
    <source>
        <dbReference type="Proteomes" id="UP000011648"/>
    </source>
</evidence>
<dbReference type="Proteomes" id="UP000011648">
    <property type="component" value="Unassembled WGS sequence"/>
</dbReference>